<evidence type="ECO:0000256" key="3">
    <source>
        <dbReference type="ARBA" id="ARBA00022475"/>
    </source>
</evidence>
<dbReference type="InterPro" id="IPR009318">
    <property type="entry name" value="Gustatory_rcpt"/>
</dbReference>
<evidence type="ECO:0000256" key="1">
    <source>
        <dbReference type="ARBA" id="ARBA00004651"/>
    </source>
</evidence>
<comment type="similarity">
    <text evidence="2">Belongs to the insect chemoreceptor superfamily. Gustatory receptor (GR) family. Gr5a subfamily.</text>
</comment>
<keyword evidence="6 8" id="KW-0472">Membrane</keyword>
<accession>A0A336MAH1</accession>
<comment type="subcellular location">
    <subcellularLocation>
        <location evidence="1">Cell membrane</location>
        <topology evidence="1">Multi-pass membrane protein</topology>
    </subcellularLocation>
</comment>
<gene>
    <name evidence="9" type="primary">CSON014091</name>
</gene>
<keyword evidence="7" id="KW-0675">Receptor</keyword>
<evidence type="ECO:0000256" key="2">
    <source>
        <dbReference type="ARBA" id="ARBA00005327"/>
    </source>
</evidence>
<keyword evidence="3" id="KW-1003">Cell membrane</keyword>
<evidence type="ECO:0000256" key="4">
    <source>
        <dbReference type="ARBA" id="ARBA00022692"/>
    </source>
</evidence>
<feature type="transmembrane region" description="Helical" evidence="8">
    <location>
        <begin position="188"/>
        <end position="208"/>
    </location>
</feature>
<sequence>MFFMTSTTALYLLQNIARKWHNYLMIWKKHEEVFLSKKYSVPKINMSKILSGIGGFSLLVAFVEHICFLTGIFIQSQHKITQCNASVSVINLAYYELRGHLLSVIGFNKWMIPFLEWTNICMTMAWSSVDIMIVVLSIALIIRFKQFNKRLFSVTENLSSENIWRELRTHYGLLVDLTTKTDKLLSNLIFLSCSNNAFNICMFLFFIGDERSHILLYLQHWITTIYLIVRAFMVLFLGASVNETSRKILPTLKAIPWKNYNIEIKRFIDQIQAEPAVLSGQHFFYLTKPTILAMAGIIVTYEIVLIDQVKRNPPPPISCIFNI</sequence>
<evidence type="ECO:0000256" key="8">
    <source>
        <dbReference type="SAM" id="Phobius"/>
    </source>
</evidence>
<feature type="transmembrane region" description="Helical" evidence="8">
    <location>
        <begin position="49"/>
        <end position="74"/>
    </location>
</feature>
<keyword evidence="4 8" id="KW-0812">Transmembrane</keyword>
<feature type="transmembrane region" description="Helical" evidence="8">
    <location>
        <begin position="117"/>
        <end position="142"/>
    </location>
</feature>
<dbReference type="AlphaFoldDB" id="A0A336MAH1"/>
<dbReference type="PANTHER" id="PTHR21421:SF35">
    <property type="entry name" value="GUSTATORY RECEPTOR FOR SUGAR TASTE 64B-RELATED"/>
    <property type="match status" value="1"/>
</dbReference>
<dbReference type="PANTHER" id="PTHR21421">
    <property type="entry name" value="GUSTATORY RECEPTOR"/>
    <property type="match status" value="1"/>
</dbReference>
<feature type="transmembrane region" description="Helical" evidence="8">
    <location>
        <begin position="214"/>
        <end position="237"/>
    </location>
</feature>
<protein>
    <submittedName>
        <fullName evidence="9">CSON014091 protein</fullName>
    </submittedName>
</protein>
<evidence type="ECO:0000256" key="6">
    <source>
        <dbReference type="ARBA" id="ARBA00023136"/>
    </source>
</evidence>
<dbReference type="GO" id="GO:0005886">
    <property type="term" value="C:plasma membrane"/>
    <property type="evidence" value="ECO:0007669"/>
    <property type="project" value="UniProtKB-SubCell"/>
</dbReference>
<dbReference type="Pfam" id="PF06151">
    <property type="entry name" value="Trehalose_recp"/>
    <property type="match status" value="1"/>
</dbReference>
<reference evidence="9" key="1">
    <citation type="submission" date="2018-07" db="EMBL/GenBank/DDBJ databases">
        <authorList>
            <person name="Quirk P.G."/>
            <person name="Krulwich T.A."/>
        </authorList>
    </citation>
    <scope>NUCLEOTIDE SEQUENCE</scope>
</reference>
<evidence type="ECO:0000313" key="9">
    <source>
        <dbReference type="EMBL" id="SSX27020.1"/>
    </source>
</evidence>
<dbReference type="OMA" id="SENIWRE"/>
<evidence type="ECO:0000256" key="5">
    <source>
        <dbReference type="ARBA" id="ARBA00022989"/>
    </source>
</evidence>
<keyword evidence="5 8" id="KW-1133">Transmembrane helix</keyword>
<dbReference type="EMBL" id="UFQT01000758">
    <property type="protein sequence ID" value="SSX27020.1"/>
    <property type="molecule type" value="Genomic_DNA"/>
</dbReference>
<evidence type="ECO:0000256" key="7">
    <source>
        <dbReference type="ARBA" id="ARBA00023170"/>
    </source>
</evidence>
<dbReference type="VEuPathDB" id="VectorBase:CSON014091"/>
<organism evidence="9">
    <name type="scientific">Culicoides sonorensis</name>
    <name type="common">Biting midge</name>
    <dbReference type="NCBI Taxonomy" id="179676"/>
    <lineage>
        <taxon>Eukaryota</taxon>
        <taxon>Metazoa</taxon>
        <taxon>Ecdysozoa</taxon>
        <taxon>Arthropoda</taxon>
        <taxon>Hexapoda</taxon>
        <taxon>Insecta</taxon>
        <taxon>Pterygota</taxon>
        <taxon>Neoptera</taxon>
        <taxon>Endopterygota</taxon>
        <taxon>Diptera</taxon>
        <taxon>Nematocera</taxon>
        <taxon>Chironomoidea</taxon>
        <taxon>Ceratopogonidae</taxon>
        <taxon>Ceratopogoninae</taxon>
        <taxon>Culicoides</taxon>
        <taxon>Monoculicoides</taxon>
    </lineage>
</organism>
<name>A0A336MAH1_CULSO</name>
<dbReference type="GO" id="GO:0033041">
    <property type="term" value="F:sweet taste receptor activity"/>
    <property type="evidence" value="ECO:0007669"/>
    <property type="project" value="TreeGrafter"/>
</dbReference>
<proteinExistence type="inferred from homology"/>